<dbReference type="STRING" id="908809.ABG79_00815"/>
<sequence length="47" mass="5883">MYYNYRKQDAILVRQREDKLQRFDYDKNKVNLQSFIVGENEKIKEVR</sequence>
<reference evidence="1 2" key="1">
    <citation type="submission" date="2015-09" db="EMBL/GenBank/DDBJ databases">
        <title>Draft genome sequence of a Caloramator mitchellensis, a moderate thermophile from the Great Artesian Basin of Australia.</title>
        <authorList>
            <person name="Patel B.K."/>
        </authorList>
    </citation>
    <scope>NUCLEOTIDE SEQUENCE [LARGE SCALE GENOMIC DNA]</scope>
    <source>
        <strain evidence="1 2">VF08</strain>
    </source>
</reference>
<name>A0A0R3K377_CALMK</name>
<dbReference type="RefSeq" id="WP_160318216.1">
    <property type="nucleotide sequence ID" value="NZ_LKHP01000003.1"/>
</dbReference>
<comment type="caution">
    <text evidence="1">The sequence shown here is derived from an EMBL/GenBank/DDBJ whole genome shotgun (WGS) entry which is preliminary data.</text>
</comment>
<protein>
    <submittedName>
        <fullName evidence="1">Uncharacterized protein</fullName>
    </submittedName>
</protein>
<dbReference type="OrthoDB" id="1956466at2"/>
<organism evidence="1 2">
    <name type="scientific">Caloramator mitchellensis</name>
    <dbReference type="NCBI Taxonomy" id="908809"/>
    <lineage>
        <taxon>Bacteria</taxon>
        <taxon>Bacillati</taxon>
        <taxon>Bacillota</taxon>
        <taxon>Clostridia</taxon>
        <taxon>Eubacteriales</taxon>
        <taxon>Clostridiaceae</taxon>
        <taxon>Caloramator</taxon>
    </lineage>
</organism>
<accession>A0A0R3K377</accession>
<evidence type="ECO:0000313" key="2">
    <source>
        <dbReference type="Proteomes" id="UP000052015"/>
    </source>
</evidence>
<dbReference type="AlphaFoldDB" id="A0A0R3K377"/>
<dbReference type="Proteomes" id="UP000052015">
    <property type="component" value="Unassembled WGS sequence"/>
</dbReference>
<dbReference type="EMBL" id="LKHP01000003">
    <property type="protein sequence ID" value="KRQ87477.1"/>
    <property type="molecule type" value="Genomic_DNA"/>
</dbReference>
<evidence type="ECO:0000313" key="1">
    <source>
        <dbReference type="EMBL" id="KRQ87477.1"/>
    </source>
</evidence>
<keyword evidence="2" id="KW-1185">Reference proteome</keyword>
<gene>
    <name evidence="1" type="ORF">ABG79_00815</name>
</gene>
<proteinExistence type="predicted"/>